<protein>
    <submittedName>
        <fullName evidence="1">Nuclease-related domain-containing protein</fullName>
    </submittedName>
</protein>
<comment type="caution">
    <text evidence="1">The sequence shown here is derived from an EMBL/GenBank/DDBJ whole genome shotgun (WGS) entry which is preliminary data.</text>
</comment>
<evidence type="ECO:0000313" key="1">
    <source>
        <dbReference type="EMBL" id="MFC7320270.1"/>
    </source>
</evidence>
<accession>A0ABW2K2D1</accession>
<keyword evidence="2" id="KW-1185">Reference proteome</keyword>
<reference evidence="2" key="1">
    <citation type="journal article" date="2019" name="Int. J. Syst. Evol. Microbiol.">
        <title>The Global Catalogue of Microorganisms (GCM) 10K type strain sequencing project: providing services to taxonomists for standard genome sequencing and annotation.</title>
        <authorList>
            <consortium name="The Broad Institute Genomics Platform"/>
            <consortium name="The Broad Institute Genome Sequencing Center for Infectious Disease"/>
            <person name="Wu L."/>
            <person name="Ma J."/>
        </authorList>
    </citation>
    <scope>NUCLEOTIDE SEQUENCE [LARGE SCALE GENOMIC DNA]</scope>
    <source>
        <strain evidence="2">CCUG 73951</strain>
    </source>
</reference>
<evidence type="ECO:0000313" key="2">
    <source>
        <dbReference type="Proteomes" id="UP001596494"/>
    </source>
</evidence>
<dbReference type="EMBL" id="JBHTBY010000005">
    <property type="protein sequence ID" value="MFC7320270.1"/>
    <property type="molecule type" value="Genomic_DNA"/>
</dbReference>
<proteinExistence type="predicted"/>
<dbReference type="Proteomes" id="UP001596494">
    <property type="component" value="Unassembled WGS sequence"/>
</dbReference>
<organism evidence="1 2">
    <name type="scientific">Halobacillus campisalis</name>
    <dbReference type="NCBI Taxonomy" id="435909"/>
    <lineage>
        <taxon>Bacteria</taxon>
        <taxon>Bacillati</taxon>
        <taxon>Bacillota</taxon>
        <taxon>Bacilli</taxon>
        <taxon>Bacillales</taxon>
        <taxon>Bacillaceae</taxon>
        <taxon>Halobacillus</taxon>
    </lineage>
</organism>
<name>A0ABW2K2D1_9BACI</name>
<gene>
    <name evidence="1" type="ORF">ACFQMN_05220</name>
</gene>
<sequence>MAQLIKLFDYISRYETDMYQYPSKYIRLKQNNWVKMKELWEKGEFKTTENEPEEQDERKKSKWSWRFKRNKPAISEDYTEEEGWIPENEQNLKQYFLDELFPFQIKWASTTIFKKSFIDQNLLKDSHLKLLLQRLPDHYFVMYKPVVELKNAPMEAEILLIGPYEIEIVKVIEEKADRLHSDAHNQWYIESEEVQSRYKNPLLGLKRTETFLRSVIKKYGLSCTFKHVLLAPYSTITAVREPYLTTFVDEHSLEAWLQQKRKLTTPLKHDQLRAAEKLLQHTKTVAMKRPEWDVDPEETL</sequence>
<dbReference type="RefSeq" id="WP_289214707.1">
    <property type="nucleotide sequence ID" value="NZ_JAPVRC010000001.1"/>
</dbReference>